<dbReference type="EMBL" id="MCOG01000046">
    <property type="protein sequence ID" value="ORY68170.1"/>
    <property type="molecule type" value="Genomic_DNA"/>
</dbReference>
<evidence type="ECO:0000313" key="2">
    <source>
        <dbReference type="Proteomes" id="UP000193920"/>
    </source>
</evidence>
<dbReference type="AlphaFoldDB" id="A0A1Y2E9C2"/>
<dbReference type="OrthoDB" id="2154305at2759"/>
<keyword evidence="2" id="KW-1185">Reference proteome</keyword>
<sequence length="1234" mass="146166">MSNLKNDFFNKNRTKVFEKIYIANVRNRLRELVNPNDADCKRWIWELVQNAKDSISGQPGRKVDIELNVDSDTYIFKHNGSPFNENTLFGLLYKYSEGKTNNYESTGRFGTGFLTTHSLSKTVEISGDLIPDGQTEPTGFSVTMYREGEDSELLEGLRKTEDSLRYEKPFHWTTYKYKAVTKRNKEAGQLGIKNFKDNIDKVMLFCLEINSIKLNDNGKILTIERSGIKDYPEYKCQKITFIVNDNNRKFNKIFLYSKIEEYNEWLTIRFNKRRNIRICCAIELDSNNDIYINTSSPGLFCSLPLVGSEVHEFPFIINSQDFEPDSERQSIFLAGNDIDEKTGKISDPGINRMILNKSHNLYKNLLGFICDFNIGKRYMAARGLRSVPHVTRFFDRVWYKEYFIKPMREILISFPIIWNGSQYKKISELKIPNYDMTNERKQIYDFISEIYNNEVPSYDESINIEKYLWSDDENIDFVDIEDCVISIDDYENITTLQDNINEDVWEWLDSFLSFIKSYYPTYLERYAIIPNMNKDFVKLNQFLATSKYVPKNIIECLEKLDINWKERHIHKKIKKYSPGTDHKISIAVSEIRDTLSEWSEEKVLTLIQYIPYDCEDTKFIQKRKSIYELCSVIWENYLSGEKDGSKFPEDLWNGIDEMVFDKLLLEIQESKKIDDKISVEFINKVLKCFSQYFQNFEINEYSFIPNQNNKLCSINDLYEDIEIPEILKDCLKNCFGEDIRENLINKEIETRNLKNIITTREITDYRSTLKKYFLMDEEMKYNRYSRTYSKYVPRNSKIEAAKYLIRIVHNDSHTLQRKLFNLYQVFIKHKFSEDEYCVIDNKYHDIWDYSNKYIYEIIRNIIEENDDVNSLAKNLGKSENEILKYLKIFINNFPIKGKIVPNQYSEFCEIAKLMNEGMDNIPFDKFDSDIFSDSYLSYSDTLYEDSESDNNNNNNIKLIPKELKDIAKYLGYDVRAGLVHKSIGRPCSRSISYEDICKKIDELIEKKHKNKDTYKDKNFKKAAYILLEKYFKTMEEIEIKKLFPYSYLLKNNIIIDVVIDESARETLVNIGNTYDDDEIKELLKNSNEIKQFLKTIKQKQFLKIIHKDSSQSIVIGSGPNSERISRFFKKYNNRISYSNNEYYYSGPNSKMIDEIYNIIYKILDNSNEFNNVILNKIPSYDELINIEKYLLKNDENIDHENIDNENIEDCVSFIDNYKNVTILQDNINEDVWEW</sequence>
<dbReference type="InterPro" id="IPR036890">
    <property type="entry name" value="HATPase_C_sf"/>
</dbReference>
<reference evidence="1 2" key="1">
    <citation type="submission" date="2016-08" db="EMBL/GenBank/DDBJ databases">
        <title>A Parts List for Fungal Cellulosomes Revealed by Comparative Genomics.</title>
        <authorList>
            <consortium name="DOE Joint Genome Institute"/>
            <person name="Haitjema C.H."/>
            <person name="Gilmore S.P."/>
            <person name="Henske J.K."/>
            <person name="Solomon K.V."/>
            <person name="De Groot R."/>
            <person name="Kuo A."/>
            <person name="Mondo S.J."/>
            <person name="Salamov A.A."/>
            <person name="Labutti K."/>
            <person name="Zhao Z."/>
            <person name="Chiniquy J."/>
            <person name="Barry K."/>
            <person name="Brewer H.M."/>
            <person name="Purvine S.O."/>
            <person name="Wright A.T."/>
            <person name="Boxma B."/>
            <person name="Van Alen T."/>
            <person name="Hackstein J.H."/>
            <person name="Baker S.E."/>
            <person name="Grigoriev I.V."/>
            <person name="O'Malley M.A."/>
        </authorList>
    </citation>
    <scope>NUCLEOTIDE SEQUENCE [LARGE SCALE GENOMIC DNA]</scope>
    <source>
        <strain evidence="1 2">G1</strain>
    </source>
</reference>
<accession>A0A1Y2E9C2</accession>
<organism evidence="1 2">
    <name type="scientific">Neocallimastix californiae</name>
    <dbReference type="NCBI Taxonomy" id="1754190"/>
    <lineage>
        <taxon>Eukaryota</taxon>
        <taxon>Fungi</taxon>
        <taxon>Fungi incertae sedis</taxon>
        <taxon>Chytridiomycota</taxon>
        <taxon>Chytridiomycota incertae sedis</taxon>
        <taxon>Neocallimastigomycetes</taxon>
        <taxon>Neocallimastigales</taxon>
        <taxon>Neocallimastigaceae</taxon>
        <taxon>Neocallimastix</taxon>
    </lineage>
</organism>
<protein>
    <recommendedName>
        <fullName evidence="3">Protein NO VEIN C-terminal domain-containing protein</fullName>
    </recommendedName>
</protein>
<dbReference type="Proteomes" id="UP000193920">
    <property type="component" value="Unassembled WGS sequence"/>
</dbReference>
<comment type="caution">
    <text evidence="1">The sequence shown here is derived from an EMBL/GenBank/DDBJ whole genome shotgun (WGS) entry which is preliminary data.</text>
</comment>
<name>A0A1Y2E9C2_9FUNG</name>
<dbReference type="SUPFAM" id="SSF55874">
    <property type="entry name" value="ATPase domain of HSP90 chaperone/DNA topoisomerase II/histidine kinase"/>
    <property type="match status" value="1"/>
</dbReference>
<evidence type="ECO:0008006" key="3">
    <source>
        <dbReference type="Google" id="ProtNLM"/>
    </source>
</evidence>
<evidence type="ECO:0000313" key="1">
    <source>
        <dbReference type="EMBL" id="ORY68170.1"/>
    </source>
</evidence>
<dbReference type="NCBIfam" id="NF047352">
    <property type="entry name" value="P_loop_sacsin"/>
    <property type="match status" value="1"/>
</dbReference>
<proteinExistence type="predicted"/>
<gene>
    <name evidence="1" type="ORF">LY90DRAFT_639776</name>
</gene>